<evidence type="ECO:0000256" key="3">
    <source>
        <dbReference type="ARBA" id="ARBA00022840"/>
    </source>
</evidence>
<keyword evidence="3 6" id="KW-0067">ATP-binding</keyword>
<evidence type="ECO:0000256" key="2">
    <source>
        <dbReference type="ARBA" id="ARBA00022741"/>
    </source>
</evidence>
<keyword evidence="7" id="KW-1185">Reference proteome</keyword>
<gene>
    <name evidence="6" type="ORF">QDX21_05660</name>
</gene>
<evidence type="ECO:0000313" key="7">
    <source>
        <dbReference type="Proteomes" id="UP001224674"/>
    </source>
</evidence>
<dbReference type="GO" id="GO:0016887">
    <property type="term" value="F:ATP hydrolysis activity"/>
    <property type="evidence" value="ECO:0007669"/>
    <property type="project" value="InterPro"/>
</dbReference>
<dbReference type="RefSeq" id="WP_279675347.1">
    <property type="nucleotide sequence ID" value="NZ_CP122566.1"/>
</dbReference>
<dbReference type="AlphaFoldDB" id="A0AAJ6DD24"/>
<feature type="domain" description="ABC transporter" evidence="5">
    <location>
        <begin position="4"/>
        <end position="243"/>
    </location>
</feature>
<protein>
    <recommendedName>
        <fullName evidence="4">ABC-type quaternary amine transporter</fullName>
        <ecNumber evidence="4">7.6.2.9</ecNumber>
    </recommendedName>
</protein>
<evidence type="ECO:0000259" key="5">
    <source>
        <dbReference type="PROSITE" id="PS50893"/>
    </source>
</evidence>
<dbReference type="GO" id="GO:0015418">
    <property type="term" value="F:ABC-type quaternary ammonium compound transporting activity"/>
    <property type="evidence" value="ECO:0007669"/>
    <property type="project" value="UniProtKB-EC"/>
</dbReference>
<name>A0AAJ6DD24_9MICC</name>
<dbReference type="PROSITE" id="PS00211">
    <property type="entry name" value="ABC_TRANSPORTER_1"/>
    <property type="match status" value="1"/>
</dbReference>
<keyword evidence="2" id="KW-0547">Nucleotide-binding</keyword>
<dbReference type="InterPro" id="IPR003439">
    <property type="entry name" value="ABC_transporter-like_ATP-bd"/>
</dbReference>
<sequence>MSDISISQLNHSYNSATPESQLALQDISLNIADGEFIALVGPSGSGKTTLLRTLAGFIRPLSGRITLGGRTLFASDIWVPPHRRQLGMVFQDHAVWPHMSVSENVAYPLKRAGLRSAEISARVEKILEHVGLVEFAQRKPTQLSGGQRQRVALARAIVAEPSALLLDEALSALDEPLRARLRLELRRLTTEQGLTAVHVTHDRSEALAIADRVVVMDQGRIVQVGTASQMTASPASSFVAGFLNDATLFPGSISSGRFYPDHPGVNLYTAGTDHAPAKVSFVDGVQAGAGRQRAIASVDPYHIRLESVSQPDGDDVQVARVTSILQGRDRTETALEWGDTEVRVFGDPDQPVRQPGELVRPVIQSAHVYLN</sequence>
<reference evidence="6 7" key="1">
    <citation type="submission" date="2023-03" db="EMBL/GenBank/DDBJ databases">
        <title>Complete genome sequences of several Auritidibacter ignavus strains isolated from ear infections.</title>
        <authorList>
            <person name="Baehr T."/>
            <person name="Baumhoegger A.M."/>
        </authorList>
    </citation>
    <scope>NUCLEOTIDE SEQUENCE [LARGE SCALE GENOMIC DNA]</scope>
    <source>
        <strain evidence="6 7">BABAE-6</strain>
    </source>
</reference>
<dbReference type="InterPro" id="IPR003593">
    <property type="entry name" value="AAA+_ATPase"/>
</dbReference>
<dbReference type="Pfam" id="PF00005">
    <property type="entry name" value="ABC_tran"/>
    <property type="match status" value="1"/>
</dbReference>
<evidence type="ECO:0000256" key="4">
    <source>
        <dbReference type="ARBA" id="ARBA00066388"/>
    </source>
</evidence>
<dbReference type="Gene3D" id="3.40.50.300">
    <property type="entry name" value="P-loop containing nucleotide triphosphate hydrolases"/>
    <property type="match status" value="1"/>
</dbReference>
<dbReference type="SUPFAM" id="SSF52540">
    <property type="entry name" value="P-loop containing nucleoside triphosphate hydrolases"/>
    <property type="match status" value="1"/>
</dbReference>
<keyword evidence="1" id="KW-0813">Transport</keyword>
<dbReference type="EMBL" id="CP122566">
    <property type="protein sequence ID" value="WGH94275.1"/>
    <property type="molecule type" value="Genomic_DNA"/>
</dbReference>
<accession>A0AAJ6DD24</accession>
<evidence type="ECO:0000313" key="6">
    <source>
        <dbReference type="EMBL" id="WGH94275.1"/>
    </source>
</evidence>
<organism evidence="6 7">
    <name type="scientific">Auritidibacter ignavus</name>
    <dbReference type="NCBI Taxonomy" id="678932"/>
    <lineage>
        <taxon>Bacteria</taxon>
        <taxon>Bacillati</taxon>
        <taxon>Actinomycetota</taxon>
        <taxon>Actinomycetes</taxon>
        <taxon>Micrococcales</taxon>
        <taxon>Micrococcaceae</taxon>
        <taxon>Auritidibacter</taxon>
    </lineage>
</organism>
<dbReference type="InterPro" id="IPR017871">
    <property type="entry name" value="ABC_transporter-like_CS"/>
</dbReference>
<dbReference type="PROSITE" id="PS50893">
    <property type="entry name" value="ABC_TRANSPORTER_2"/>
    <property type="match status" value="1"/>
</dbReference>
<evidence type="ECO:0000256" key="1">
    <source>
        <dbReference type="ARBA" id="ARBA00022448"/>
    </source>
</evidence>
<dbReference type="PANTHER" id="PTHR42781">
    <property type="entry name" value="SPERMIDINE/PUTRESCINE IMPORT ATP-BINDING PROTEIN POTA"/>
    <property type="match status" value="1"/>
</dbReference>
<dbReference type="PANTHER" id="PTHR42781:SF4">
    <property type="entry name" value="SPERMIDINE_PUTRESCINE IMPORT ATP-BINDING PROTEIN POTA"/>
    <property type="match status" value="1"/>
</dbReference>
<dbReference type="FunFam" id="3.40.50.300:FF:000425">
    <property type="entry name" value="Probable ABC transporter, ATP-binding subunit"/>
    <property type="match status" value="1"/>
</dbReference>
<dbReference type="InterPro" id="IPR027417">
    <property type="entry name" value="P-loop_NTPase"/>
</dbReference>
<dbReference type="EC" id="7.6.2.9" evidence="4"/>
<dbReference type="GO" id="GO:0005524">
    <property type="term" value="F:ATP binding"/>
    <property type="evidence" value="ECO:0007669"/>
    <property type="project" value="UniProtKB-KW"/>
</dbReference>
<dbReference type="Proteomes" id="UP001224674">
    <property type="component" value="Chromosome"/>
</dbReference>
<dbReference type="InterPro" id="IPR050093">
    <property type="entry name" value="ABC_SmlMolc_Importer"/>
</dbReference>
<proteinExistence type="predicted"/>
<dbReference type="SMART" id="SM00382">
    <property type="entry name" value="AAA"/>
    <property type="match status" value="1"/>
</dbReference>